<organism evidence="9 10">
    <name type="scientific">Methylophaga muralis</name>
    <dbReference type="NCBI Taxonomy" id="291169"/>
    <lineage>
        <taxon>Bacteria</taxon>
        <taxon>Pseudomonadati</taxon>
        <taxon>Pseudomonadota</taxon>
        <taxon>Gammaproteobacteria</taxon>
        <taxon>Thiotrichales</taxon>
        <taxon>Piscirickettsiaceae</taxon>
        <taxon>Methylophaga</taxon>
    </lineage>
</organism>
<dbReference type="SUPFAM" id="SSF46689">
    <property type="entry name" value="Homeodomain-like"/>
    <property type="match status" value="1"/>
</dbReference>
<dbReference type="InterPro" id="IPR011006">
    <property type="entry name" value="CheY-like_superfamily"/>
</dbReference>
<gene>
    <name evidence="9" type="primary">zraR_6</name>
    <name evidence="9" type="ORF">A9E74_02708</name>
</gene>
<dbReference type="SUPFAM" id="SSF52540">
    <property type="entry name" value="P-loop containing nucleoside triphosphate hydrolases"/>
    <property type="match status" value="1"/>
</dbReference>
<evidence type="ECO:0000256" key="1">
    <source>
        <dbReference type="ARBA" id="ARBA00022741"/>
    </source>
</evidence>
<dbReference type="Gene3D" id="3.40.50.300">
    <property type="entry name" value="P-loop containing nucleotide triphosphate hydrolases"/>
    <property type="match status" value="1"/>
</dbReference>
<dbReference type="EMBL" id="MCRI01000059">
    <property type="protein sequence ID" value="ODN65504.1"/>
    <property type="molecule type" value="Genomic_DNA"/>
</dbReference>
<dbReference type="InterPro" id="IPR002197">
    <property type="entry name" value="HTH_Fis"/>
</dbReference>
<keyword evidence="2" id="KW-0067">ATP-binding</keyword>
<evidence type="ECO:0000256" key="2">
    <source>
        <dbReference type="ARBA" id="ARBA00022840"/>
    </source>
</evidence>
<comment type="caution">
    <text evidence="9">The sequence shown here is derived from an EMBL/GenBank/DDBJ whole genome shotgun (WGS) entry which is preliminary data.</text>
</comment>
<dbReference type="AlphaFoldDB" id="A0A1E3GN91"/>
<dbReference type="PROSITE" id="PS50045">
    <property type="entry name" value="SIGMA54_INTERACT_4"/>
    <property type="match status" value="1"/>
</dbReference>
<dbReference type="Proteomes" id="UP000094379">
    <property type="component" value="Unassembled WGS sequence"/>
</dbReference>
<accession>A0A1E3GN91</accession>
<dbReference type="InterPro" id="IPR003593">
    <property type="entry name" value="AAA+_ATPase"/>
</dbReference>
<dbReference type="SMART" id="SM00382">
    <property type="entry name" value="AAA"/>
    <property type="match status" value="1"/>
</dbReference>
<evidence type="ECO:0000259" key="8">
    <source>
        <dbReference type="PROSITE" id="PS50110"/>
    </source>
</evidence>
<dbReference type="PANTHER" id="PTHR32071">
    <property type="entry name" value="TRANSCRIPTIONAL REGULATORY PROTEIN"/>
    <property type="match status" value="1"/>
</dbReference>
<dbReference type="InterPro" id="IPR025662">
    <property type="entry name" value="Sigma_54_int_dom_ATP-bd_1"/>
</dbReference>
<evidence type="ECO:0000313" key="10">
    <source>
        <dbReference type="Proteomes" id="UP000094379"/>
    </source>
</evidence>
<feature type="domain" description="Response regulatory" evidence="8">
    <location>
        <begin position="3"/>
        <end position="120"/>
    </location>
</feature>
<dbReference type="SUPFAM" id="SSF52172">
    <property type="entry name" value="CheY-like"/>
    <property type="match status" value="1"/>
</dbReference>
<feature type="modified residue" description="4-aspartylphosphate" evidence="6">
    <location>
        <position position="52"/>
    </location>
</feature>
<dbReference type="PROSITE" id="PS00688">
    <property type="entry name" value="SIGMA54_INTERACT_3"/>
    <property type="match status" value="1"/>
</dbReference>
<name>A0A1E3GN91_9GAMM</name>
<dbReference type="Gene3D" id="3.40.50.2300">
    <property type="match status" value="1"/>
</dbReference>
<dbReference type="Pfam" id="PF00072">
    <property type="entry name" value="Response_reg"/>
    <property type="match status" value="1"/>
</dbReference>
<dbReference type="PROSITE" id="PS00675">
    <property type="entry name" value="SIGMA54_INTERACT_1"/>
    <property type="match status" value="1"/>
</dbReference>
<dbReference type="Pfam" id="PF00158">
    <property type="entry name" value="Sigma54_activat"/>
    <property type="match status" value="1"/>
</dbReference>
<evidence type="ECO:0000313" key="9">
    <source>
        <dbReference type="EMBL" id="ODN65504.1"/>
    </source>
</evidence>
<proteinExistence type="predicted"/>
<feature type="domain" description="Sigma-54 factor interaction" evidence="7">
    <location>
        <begin position="145"/>
        <end position="381"/>
    </location>
</feature>
<dbReference type="PROSITE" id="PS50110">
    <property type="entry name" value="RESPONSE_REGULATORY"/>
    <property type="match status" value="1"/>
</dbReference>
<dbReference type="GO" id="GO:0043565">
    <property type="term" value="F:sequence-specific DNA binding"/>
    <property type="evidence" value="ECO:0007669"/>
    <property type="project" value="InterPro"/>
</dbReference>
<dbReference type="InterPro" id="IPR025944">
    <property type="entry name" value="Sigma_54_int_dom_CS"/>
</dbReference>
<dbReference type="InterPro" id="IPR001789">
    <property type="entry name" value="Sig_transdc_resp-reg_receiver"/>
</dbReference>
<dbReference type="InterPro" id="IPR027417">
    <property type="entry name" value="P-loop_NTPase"/>
</dbReference>
<dbReference type="FunFam" id="3.40.50.300:FF:000006">
    <property type="entry name" value="DNA-binding transcriptional regulator NtrC"/>
    <property type="match status" value="1"/>
</dbReference>
<dbReference type="PATRIC" id="fig|291169.3.peg.2737"/>
<dbReference type="GO" id="GO:0006355">
    <property type="term" value="P:regulation of DNA-templated transcription"/>
    <property type="evidence" value="ECO:0007669"/>
    <property type="project" value="InterPro"/>
</dbReference>
<evidence type="ECO:0000256" key="4">
    <source>
        <dbReference type="ARBA" id="ARBA00023125"/>
    </source>
</evidence>
<dbReference type="SMART" id="SM00448">
    <property type="entry name" value="REC"/>
    <property type="match status" value="1"/>
</dbReference>
<dbReference type="Pfam" id="PF25601">
    <property type="entry name" value="AAA_lid_14"/>
    <property type="match status" value="1"/>
</dbReference>
<dbReference type="PANTHER" id="PTHR32071:SF117">
    <property type="entry name" value="PTS-DEPENDENT DIHYDROXYACETONE KINASE OPERON REGULATORY PROTEIN-RELATED"/>
    <property type="match status" value="1"/>
</dbReference>
<dbReference type="GO" id="GO:0000160">
    <property type="term" value="P:phosphorelay signal transduction system"/>
    <property type="evidence" value="ECO:0007669"/>
    <property type="project" value="InterPro"/>
</dbReference>
<dbReference type="InterPro" id="IPR002078">
    <property type="entry name" value="Sigma_54_int"/>
</dbReference>
<dbReference type="RefSeq" id="WP_069297057.1">
    <property type="nucleotide sequence ID" value="NZ_MCRI01000059.1"/>
</dbReference>
<dbReference type="PRINTS" id="PR01590">
    <property type="entry name" value="HTHFIS"/>
</dbReference>
<keyword evidence="1" id="KW-0547">Nucleotide-binding</keyword>
<dbReference type="STRING" id="291169.A9E74_02708"/>
<keyword evidence="6" id="KW-0597">Phosphoprotein</keyword>
<keyword evidence="5" id="KW-0804">Transcription</keyword>
<keyword evidence="10" id="KW-1185">Reference proteome</keyword>
<dbReference type="InterPro" id="IPR058031">
    <property type="entry name" value="AAA_lid_NorR"/>
</dbReference>
<dbReference type="Pfam" id="PF02954">
    <property type="entry name" value="HTH_8"/>
    <property type="match status" value="1"/>
</dbReference>
<evidence type="ECO:0000259" key="7">
    <source>
        <dbReference type="PROSITE" id="PS50045"/>
    </source>
</evidence>
<protein>
    <submittedName>
        <fullName evidence="9">Transcriptional regulatory protein ZraR</fullName>
    </submittedName>
</protein>
<sequence length="458" mass="52049">MLSFLLIEDESLFAKSVKRRLEREGHQAKIAENIGSGKKLLQSESPDILLLDVRLPDGNGLDLLAEIRADEHPLQSLPVIVMTAYGELEDAVSAMKFGASDYLKKPVDLDELMLTIDKVVSNHTIRRQLQYAEQRAQKTHQPVNLIGSSQQIMTIREQAKQLSELMDKNKDTTPVVLISGETGSGKGVLARYFHQISQRHDRPFVHVDCAALPEDSVEAELFGQENIALDDSLKARPGLIEVAEDGILFLDEIAELSLSTQTKLLNVIERRQLRRLGSTKEIPVNSQVIVSTNRDLHQLVSMGEFRADLYFRLNVVEIQLPPLRERQQDIAELAQFFIEQFAKRYSVEQPRLAYDAMRQMQQYDWPGNIRELENVLERAVMLCQQSVIEFSDLSLKSFATSADGEQTLSEIEKMTMDEVEKYLLENALSRSSGNVSRAARQLGLTRMAMRYRMEKYKL</sequence>
<evidence type="ECO:0000256" key="5">
    <source>
        <dbReference type="ARBA" id="ARBA00023163"/>
    </source>
</evidence>
<dbReference type="Gene3D" id="1.10.8.60">
    <property type="match status" value="1"/>
</dbReference>
<dbReference type="CDD" id="cd00156">
    <property type="entry name" value="REC"/>
    <property type="match status" value="1"/>
</dbReference>
<evidence type="ECO:0000256" key="3">
    <source>
        <dbReference type="ARBA" id="ARBA00023015"/>
    </source>
</evidence>
<dbReference type="Gene3D" id="1.10.10.60">
    <property type="entry name" value="Homeodomain-like"/>
    <property type="match status" value="1"/>
</dbReference>
<reference evidence="9 10" key="1">
    <citation type="submission" date="2016-07" db="EMBL/GenBank/DDBJ databases">
        <title>Draft Genome Sequence of Methylophaga muralis Bur 1.</title>
        <authorList>
            <person name="Vasilenko O.V."/>
            <person name="Doronina N.V."/>
            <person name="Shmareva M.N."/>
            <person name="Tarlachkov S.V."/>
            <person name="Mustakhimov I."/>
            <person name="Trotsenko Y.A."/>
        </authorList>
    </citation>
    <scope>NUCLEOTIDE SEQUENCE [LARGE SCALE GENOMIC DNA]</scope>
    <source>
        <strain evidence="9 10">Bur 1</strain>
    </source>
</reference>
<dbReference type="GO" id="GO:0005524">
    <property type="term" value="F:ATP binding"/>
    <property type="evidence" value="ECO:0007669"/>
    <property type="project" value="UniProtKB-KW"/>
</dbReference>
<evidence type="ECO:0000256" key="6">
    <source>
        <dbReference type="PROSITE-ProRule" id="PRU00169"/>
    </source>
</evidence>
<dbReference type="CDD" id="cd00009">
    <property type="entry name" value="AAA"/>
    <property type="match status" value="1"/>
</dbReference>
<dbReference type="InterPro" id="IPR009057">
    <property type="entry name" value="Homeodomain-like_sf"/>
</dbReference>
<keyword evidence="3" id="KW-0805">Transcription regulation</keyword>
<keyword evidence="4" id="KW-0238">DNA-binding</keyword>